<sequence>MSILRDLTCRPASGFRICPLGTATEPAPHHRHPARTPLTSCSGWRSLPLRVDVAPAPKEETPTPGVGKTPYSTLGAGSGKSR</sequence>
<gene>
    <name evidence="2" type="ORF">Kpho02_29240</name>
</gene>
<dbReference type="Proteomes" id="UP001165041">
    <property type="component" value="Unassembled WGS sequence"/>
</dbReference>
<accession>A0A9W6V322</accession>
<name>A0A9W6V322_9ACTN</name>
<proteinExistence type="predicted"/>
<evidence type="ECO:0000313" key="3">
    <source>
        <dbReference type="Proteomes" id="UP001165041"/>
    </source>
</evidence>
<dbReference type="EMBL" id="BSSA01000008">
    <property type="protein sequence ID" value="GLW70625.1"/>
    <property type="molecule type" value="Genomic_DNA"/>
</dbReference>
<dbReference type="AlphaFoldDB" id="A0A9W6V322"/>
<feature type="region of interest" description="Disordered" evidence="1">
    <location>
        <begin position="22"/>
        <end position="41"/>
    </location>
</feature>
<protein>
    <submittedName>
        <fullName evidence="2">Uncharacterized protein</fullName>
    </submittedName>
</protein>
<feature type="region of interest" description="Disordered" evidence="1">
    <location>
        <begin position="54"/>
        <end position="82"/>
    </location>
</feature>
<evidence type="ECO:0000256" key="1">
    <source>
        <dbReference type="SAM" id="MobiDB-lite"/>
    </source>
</evidence>
<evidence type="ECO:0000313" key="2">
    <source>
        <dbReference type="EMBL" id="GLW70625.1"/>
    </source>
</evidence>
<organism evidence="2 3">
    <name type="scientific">Kitasatospora phosalacinea</name>
    <dbReference type="NCBI Taxonomy" id="2065"/>
    <lineage>
        <taxon>Bacteria</taxon>
        <taxon>Bacillati</taxon>
        <taxon>Actinomycetota</taxon>
        <taxon>Actinomycetes</taxon>
        <taxon>Kitasatosporales</taxon>
        <taxon>Streptomycetaceae</taxon>
        <taxon>Kitasatospora</taxon>
    </lineage>
</organism>
<comment type="caution">
    <text evidence="2">The sequence shown here is derived from an EMBL/GenBank/DDBJ whole genome shotgun (WGS) entry which is preliminary data.</text>
</comment>
<reference evidence="2" key="1">
    <citation type="submission" date="2023-02" db="EMBL/GenBank/DDBJ databases">
        <title>Kitasatospora phosalacinea NBRC 14627.</title>
        <authorList>
            <person name="Ichikawa N."/>
            <person name="Sato H."/>
            <person name="Tonouchi N."/>
        </authorList>
    </citation>
    <scope>NUCLEOTIDE SEQUENCE</scope>
    <source>
        <strain evidence="2">NBRC 14627</strain>
    </source>
</reference>